<dbReference type="NCBIfam" id="TIGR04189">
    <property type="entry name" value="surface_SprA"/>
    <property type="match status" value="1"/>
</dbReference>
<reference evidence="5" key="1">
    <citation type="submission" date="2016-10" db="EMBL/GenBank/DDBJ databases">
        <authorList>
            <person name="Varghese N."/>
            <person name="Submissions S."/>
        </authorList>
    </citation>
    <scope>NUCLEOTIDE SEQUENCE [LARGE SCALE GENOMIC DNA]</scope>
    <source>
        <strain evidence="5">DSM 24499</strain>
    </source>
</reference>
<evidence type="ECO:0000256" key="2">
    <source>
        <dbReference type="SAM" id="SignalP"/>
    </source>
</evidence>
<feature type="region of interest" description="Disordered" evidence="1">
    <location>
        <begin position="1911"/>
        <end position="1943"/>
    </location>
</feature>
<feature type="compositionally biased region" description="Low complexity" evidence="1">
    <location>
        <begin position="1145"/>
        <end position="1162"/>
    </location>
</feature>
<feature type="domain" description="Gliding motility protein SprA N-terminal" evidence="3">
    <location>
        <begin position="1120"/>
        <end position="1618"/>
    </location>
</feature>
<evidence type="ECO:0000313" key="5">
    <source>
        <dbReference type="Proteomes" id="UP000199438"/>
    </source>
</evidence>
<keyword evidence="5" id="KW-1185">Reference proteome</keyword>
<evidence type="ECO:0000256" key="1">
    <source>
        <dbReference type="SAM" id="MobiDB-lite"/>
    </source>
</evidence>
<sequence length="2394" mass="271457">MRNNYLRLLTSVRFPSSIVLLLLISFNLSAQEEEEEETQQDTTQTSTFGSIVMPDPGSIQSKYEYDPALDLYFYKKSLGETNIGLPLVLSPEEYEELVIKEEMQRYFRLKNQALSGRSDDADALQQDLLPDFYVNSDFFQSIFGGTNIDISPQGSVAMDLGILYTKQDNPAYSPRNRSNFTFDFDQRIQLSLLGQVGTRLGITANYDTESTFDFQNQLKLEYTPSEDDIIQKIEVGNVNMPLNNTLIQGAQSLFGFKTQLQFGKTRITGVFSEQNSERRTVNVEGGAAVEEYEKFALDYDQDRHFFLAHYFRDNYNEFIADYPFVRSGIQIKRIQVWITNRTNNVQNLTDTRNIVAVQDIGESPVDGNIGLENVPPGFFNQASGAFPDNENNDFNPFGINGNGESILTPAIRDISTVESGFGNVPVTEGIDYAKLENARQLSPNEYRLNQDLGYITLNQRLSNDEVLAVAFQYTVNGQVYQVGEFANDGVNATGDESQQQEGQTDARVSQNLVVKMLKSTITNVNEPVWDLMMKNIYSLGAYDLDPNDFRLNLLYTDPQPLNYIQQAENSAVPLPEDVQETPLLRVFNLDNLNTNNDPINGGDGFFDFVPGFTIDVQNGLVIFTSVEPFGEYLFDKLDNTPNNNQEIYSEPSTWNGNQEKYVFRSLYRTTKTQAEQEDADKNKFQLKGRYKSSNFEGIPIGYNVPQGSVTVTAGGRTLQEGVDYVVNYDLGRVQILDEALLASDTPIQVNTESNALFGQQSKRFTGINVEHQFNEDFILAGTFLNLRERPLTQKANYSYEPINNTILGLNFNYTKEVPFLTRLVNKLPNIDTDVKSNVSVRGEFAYLIPGAPAVNDFDGKATSYIDDFESAQTSIDISTPLSWELSSVPIGFGGERANGDLSVGDRRAKLAWYTIDPVFYSNSRPDGITDSDLSSYATRRVTVDEIFPNTDVIQGQAQVIYTMDVAYYPEERGPYNYNSAAAGSNTLPNPTDNFGGMMRGINTTNFEQSNVEYIQFWVMDPFIYQDDPDNINNDGKIVFNLGNISEDVLKDGRKQYENGLPEDGSDLNTTETAFGKVPSDQSLVYAFSSEGEARLNQDVGYDGLGDAEEAQKFPQFGNLPDPSADNYEYFLSADGGIRERYRNYNGVDGNSPDNSGDNNRGNTTLPTTEDVNRDNTMNTINSYFQYEVPFFDGMNSENNEYVSDTKELNVTLRNGQTQRVRWVQFKVPIFEPTEAIGGIADYRSIRFMRMFLTEFQNPTLLRFGTMELVRGDYRRYNGNLDEESNLPESSDALFEVTAVNIEENENREPIPYVLPPGVIREELYQNNTNIRQNEQSLAMRVCGLEPQDARAVYKNFQVDMRQYKNLEMFLHAEGFQGQADPDDGEMVAFVRIGTDFTENFYQIEIPLSITAAGSVSPTDIWPELNRLNLPLELLQQVKTTVLGDPSYNTTRLNFFDENLEPRNPEDDYEPGRLRLGVKGNPSFGNIRLIMLGVKNGTPRAGLQDVCGEVWFNELRLSDLDNEGGWAGVLNIDTNLADFATFSATGRKSTVGFGTLDQGPNQRSREDAEQYDFVTNINMGQLLPEKWGIKVPVNYSRGEEVITPKYDQEFLDIELDTRLASITDPQERDRVKKQSQTYTKRESINLIGLRKERTGESKPQPYDVENFAFSGSYNQVDYRDFEIEESLDQNVRTGATYEFNFAPKKVEPFKNITALDSSQYFSLIKDFNLNLLPSNINASANYFRQYTEQQFRSLELSDNDIGIPTLYQRNFLFDWEYGINYNLTNALNFSFNASNNRIIRNYIDEDGNANDEIGVFDDYFNVGEPNYHYQSLQVNYELPLNKLPVFEFLKASYSYTGDFQWQRGSRIYQNLEGVPNIGNSVQNSNSHQLTANMDLQKLYNYVGLRKKENKRGTSIAERSMGVPTLQPSGEETQEKPVRKRSSASGNKALNTVVDIVTAVKRLQVNYRNTQGTFLPGYTRSIGFMGTLKPSAGFTFGMQDEIRYEAARRGWLTLYQNFNQQFTTNENEELSLQGSIDLLPDLTIDITGRKLYSETYSENFQVDPQSLQYQSLTPYTFGNFNISTILIKTAFNQSNEQSSETFDQFRANRIEVARKLAAERGLDPNNVDETGYPVGLGRTNQAVLLPAFLAAYSGTSVDNVKLGAFRDVPLPNWNIKYTGLMRLEFFKRNFRRISLSHGYQSNYTINQFQTNLDYNAENPFETNQAGDYKNPTLFSNIVLSELFTPLLQVDLETTNNIQFLGRLEKDRQLSLSFDNNILTEISGNQYTLGMGYRLKDMKIVTALGGRRRVLSSDLNFKADVSYRRNKTIVRYLDLSNNQVIAGQDIWSINFVTDYAITRNLTALFYYEHTFSEYAVSTAFPQTTIRSGITLRYNFGN</sequence>
<feature type="domain" description="Gliding motility protein SprA N-terminal" evidence="3">
    <location>
        <begin position="59"/>
        <end position="454"/>
    </location>
</feature>
<feature type="compositionally biased region" description="Polar residues" evidence="1">
    <location>
        <begin position="1163"/>
        <end position="1174"/>
    </location>
</feature>
<dbReference type="InterPro" id="IPR026377">
    <property type="entry name" value="Cell_surface_SprA"/>
</dbReference>
<keyword evidence="2" id="KW-0732">Signal</keyword>
<proteinExistence type="predicted"/>
<feature type="region of interest" description="Disordered" evidence="1">
    <location>
        <begin position="1143"/>
        <end position="1174"/>
    </location>
</feature>
<dbReference type="Proteomes" id="UP000199438">
    <property type="component" value="Unassembled WGS sequence"/>
</dbReference>
<feature type="chain" id="PRO_5011663851" evidence="2">
    <location>
        <begin position="31"/>
        <end position="2394"/>
    </location>
</feature>
<dbReference type="InterPro" id="IPR025684">
    <property type="entry name" value="SprA_N_dom"/>
</dbReference>
<feature type="signal peptide" evidence="2">
    <location>
        <begin position="1"/>
        <end position="30"/>
    </location>
</feature>
<dbReference type="STRING" id="1334022.SAMN04487907_10199"/>
<dbReference type="EMBL" id="FOKV01000001">
    <property type="protein sequence ID" value="SFB69297.1"/>
    <property type="molecule type" value="Genomic_DNA"/>
</dbReference>
<gene>
    <name evidence="4" type="ORF">SAMN04487907_10199</name>
</gene>
<evidence type="ECO:0000259" key="3">
    <source>
        <dbReference type="Pfam" id="PF14349"/>
    </source>
</evidence>
<accession>A0A1I1D3D7</accession>
<name>A0A1I1D3D7_9FLAO</name>
<dbReference type="RefSeq" id="WP_245758541.1">
    <property type="nucleotide sequence ID" value="NZ_FOKV01000001.1"/>
</dbReference>
<evidence type="ECO:0000313" key="4">
    <source>
        <dbReference type="EMBL" id="SFB69297.1"/>
    </source>
</evidence>
<dbReference type="Pfam" id="PF14349">
    <property type="entry name" value="SprA_N"/>
    <property type="match status" value="2"/>
</dbReference>
<protein>
    <submittedName>
        <fullName evidence="4">Protein involved in gliding motility SprA</fullName>
    </submittedName>
</protein>
<organism evidence="4 5">
    <name type="scientific">Zunongwangia mangrovi</name>
    <dbReference type="NCBI Taxonomy" id="1334022"/>
    <lineage>
        <taxon>Bacteria</taxon>
        <taxon>Pseudomonadati</taxon>
        <taxon>Bacteroidota</taxon>
        <taxon>Flavobacteriia</taxon>
        <taxon>Flavobacteriales</taxon>
        <taxon>Flavobacteriaceae</taxon>
        <taxon>Zunongwangia</taxon>
    </lineage>
</organism>